<organism evidence="3 4">
    <name type="scientific">Glutamicibacter ardleyensis</name>
    <dbReference type="NCBI Taxonomy" id="225894"/>
    <lineage>
        <taxon>Bacteria</taxon>
        <taxon>Bacillati</taxon>
        <taxon>Actinomycetota</taxon>
        <taxon>Actinomycetes</taxon>
        <taxon>Micrococcales</taxon>
        <taxon>Micrococcaceae</taxon>
        <taxon>Glutamicibacter</taxon>
    </lineage>
</organism>
<evidence type="ECO:0000313" key="4">
    <source>
        <dbReference type="Proteomes" id="UP000606115"/>
    </source>
</evidence>
<sequence length="161" mass="16589">MKKMTKSLVSISIVSAMTLGGAAGAHAAAPAVTAPATSATTLTSVSSTQSTTLSGTASTGKLTSTERKSVAGNASTQTNVAAPAAVPIAIRLAVKAGMQVLKRTNVKWYNAIRSQLNKGRTVFVNWWNTSVPANVKNVLYVTTGGLSGNALYDALLWVFGF</sequence>
<dbReference type="Proteomes" id="UP000606115">
    <property type="component" value="Unassembled WGS sequence"/>
</dbReference>
<feature type="signal peptide" evidence="2">
    <location>
        <begin position="1"/>
        <end position="27"/>
    </location>
</feature>
<feature type="region of interest" description="Disordered" evidence="1">
    <location>
        <begin position="50"/>
        <end position="74"/>
    </location>
</feature>
<feature type="chain" id="PRO_5045550265" evidence="2">
    <location>
        <begin position="28"/>
        <end position="161"/>
    </location>
</feature>
<proteinExistence type="predicted"/>
<evidence type="ECO:0000313" key="3">
    <source>
        <dbReference type="EMBL" id="GGJ73846.1"/>
    </source>
</evidence>
<feature type="compositionally biased region" description="Low complexity" evidence="1">
    <location>
        <begin position="50"/>
        <end position="63"/>
    </location>
</feature>
<accession>A0ABQ2DUW6</accession>
<evidence type="ECO:0000256" key="1">
    <source>
        <dbReference type="SAM" id="MobiDB-lite"/>
    </source>
</evidence>
<comment type="caution">
    <text evidence="3">The sequence shown here is derived from an EMBL/GenBank/DDBJ whole genome shotgun (WGS) entry which is preliminary data.</text>
</comment>
<evidence type="ECO:0000256" key="2">
    <source>
        <dbReference type="SAM" id="SignalP"/>
    </source>
</evidence>
<keyword evidence="4" id="KW-1185">Reference proteome</keyword>
<protein>
    <submittedName>
        <fullName evidence="3">Uncharacterized protein</fullName>
    </submittedName>
</protein>
<reference evidence="4" key="1">
    <citation type="journal article" date="2019" name="Int. J. Syst. Evol. Microbiol.">
        <title>The Global Catalogue of Microorganisms (GCM) 10K type strain sequencing project: providing services to taxonomists for standard genome sequencing and annotation.</title>
        <authorList>
            <consortium name="The Broad Institute Genomics Platform"/>
            <consortium name="The Broad Institute Genome Sequencing Center for Infectious Disease"/>
            <person name="Wu L."/>
            <person name="Ma J."/>
        </authorList>
    </citation>
    <scope>NUCLEOTIDE SEQUENCE [LARGE SCALE GENOMIC DNA]</scope>
    <source>
        <strain evidence="4">CGMCC 1.3685</strain>
    </source>
</reference>
<keyword evidence="2" id="KW-0732">Signal</keyword>
<name>A0ABQ2DUW6_9MICC</name>
<dbReference type="EMBL" id="BMKX01000013">
    <property type="protein sequence ID" value="GGJ73846.1"/>
    <property type="molecule type" value="Genomic_DNA"/>
</dbReference>
<gene>
    <name evidence="3" type="ORF">GCM10007173_35980</name>
</gene>